<protein>
    <submittedName>
        <fullName evidence="7">TonB family protein</fullName>
    </submittedName>
</protein>
<evidence type="ECO:0000256" key="2">
    <source>
        <dbReference type="ARBA" id="ARBA00022692"/>
    </source>
</evidence>
<dbReference type="Gene3D" id="3.30.1150.10">
    <property type="match status" value="1"/>
</dbReference>
<sequence length="310" mass="34777">MRTLLFVAAAAVAPPALAQPAAGQTTTPAANPLEYLSPVSPWHLNYAEDSCRLMRSFGTGDDTGMVYFERFGPGEGFNLVVAGKRLRSINAESKLQIRFGDGEEHQEPEFFIGEFGDYGPAVIFRPMQINRSPAHGLRGKALDEYWERVADAPIEPVGAERERAVTWLSISRGKRSYVTFDLGPMNKPFAALRNCTNDQLRYWGIDVERHDTLSRKLKPVQSPGTWLKSEDYPRLMARIGQQGIIHFRIVVDETGKPSSCHIQQSTRPKEFDDVVCKRLMERATFEPALDAQGAPLKSFYRNTVIFKLPS</sequence>
<dbReference type="RefSeq" id="WP_160755978.1">
    <property type="nucleotide sequence ID" value="NZ_WTYL01000002.1"/>
</dbReference>
<dbReference type="InterPro" id="IPR037682">
    <property type="entry name" value="TonB_C"/>
</dbReference>
<evidence type="ECO:0000256" key="4">
    <source>
        <dbReference type="ARBA" id="ARBA00023136"/>
    </source>
</evidence>
<dbReference type="OrthoDB" id="7585155at2"/>
<reference evidence="7 8" key="1">
    <citation type="submission" date="2019-12" db="EMBL/GenBank/DDBJ databases">
        <title>Genomic-based taxomic classification of the family Erythrobacteraceae.</title>
        <authorList>
            <person name="Xu L."/>
        </authorList>
    </citation>
    <scope>NUCLEOTIDE SEQUENCE [LARGE SCALE GENOMIC DNA]</scope>
    <source>
        <strain evidence="7 8">KCTC 42453</strain>
    </source>
</reference>
<dbReference type="Pfam" id="PF03544">
    <property type="entry name" value="TonB_C"/>
    <property type="match status" value="1"/>
</dbReference>
<evidence type="ECO:0000259" key="6">
    <source>
        <dbReference type="PROSITE" id="PS52015"/>
    </source>
</evidence>
<comment type="caution">
    <text evidence="7">The sequence shown here is derived from an EMBL/GenBank/DDBJ whole genome shotgun (WGS) entry which is preliminary data.</text>
</comment>
<feature type="chain" id="PRO_5032936152" evidence="5">
    <location>
        <begin position="19"/>
        <end position="310"/>
    </location>
</feature>
<keyword evidence="5" id="KW-0732">Signal</keyword>
<keyword evidence="8" id="KW-1185">Reference proteome</keyword>
<evidence type="ECO:0000256" key="3">
    <source>
        <dbReference type="ARBA" id="ARBA00022989"/>
    </source>
</evidence>
<evidence type="ECO:0000313" key="7">
    <source>
        <dbReference type="EMBL" id="MXP44374.1"/>
    </source>
</evidence>
<organism evidence="7 8">
    <name type="scientific">Allopontixanthobacter sediminis</name>
    <dbReference type="NCBI Taxonomy" id="1689985"/>
    <lineage>
        <taxon>Bacteria</taxon>
        <taxon>Pseudomonadati</taxon>
        <taxon>Pseudomonadota</taxon>
        <taxon>Alphaproteobacteria</taxon>
        <taxon>Sphingomonadales</taxon>
        <taxon>Erythrobacteraceae</taxon>
        <taxon>Allopontixanthobacter</taxon>
    </lineage>
</organism>
<dbReference type="GO" id="GO:0055085">
    <property type="term" value="P:transmembrane transport"/>
    <property type="evidence" value="ECO:0007669"/>
    <property type="project" value="InterPro"/>
</dbReference>
<name>A0A845B2L7_9SPHN</name>
<keyword evidence="4" id="KW-0472">Membrane</keyword>
<dbReference type="PROSITE" id="PS52015">
    <property type="entry name" value="TONB_CTD"/>
    <property type="match status" value="1"/>
</dbReference>
<dbReference type="InterPro" id="IPR006260">
    <property type="entry name" value="TonB/TolA_C"/>
</dbReference>
<dbReference type="NCBIfam" id="TIGR01352">
    <property type="entry name" value="tonB_Cterm"/>
    <property type="match status" value="1"/>
</dbReference>
<comment type="subcellular location">
    <subcellularLocation>
        <location evidence="1">Membrane</location>
        <topology evidence="1">Single-pass membrane protein</topology>
    </subcellularLocation>
</comment>
<keyword evidence="3" id="KW-1133">Transmembrane helix</keyword>
<dbReference type="AlphaFoldDB" id="A0A845B2L7"/>
<gene>
    <name evidence="7" type="ORF">GRI65_07895</name>
</gene>
<feature type="signal peptide" evidence="5">
    <location>
        <begin position="1"/>
        <end position="18"/>
    </location>
</feature>
<evidence type="ECO:0000256" key="5">
    <source>
        <dbReference type="SAM" id="SignalP"/>
    </source>
</evidence>
<dbReference type="EMBL" id="WTYL01000002">
    <property type="protein sequence ID" value="MXP44374.1"/>
    <property type="molecule type" value="Genomic_DNA"/>
</dbReference>
<dbReference type="Proteomes" id="UP000431922">
    <property type="component" value="Unassembled WGS sequence"/>
</dbReference>
<dbReference type="GO" id="GO:0016020">
    <property type="term" value="C:membrane"/>
    <property type="evidence" value="ECO:0007669"/>
    <property type="project" value="UniProtKB-SubCell"/>
</dbReference>
<keyword evidence="2" id="KW-0812">Transmembrane</keyword>
<dbReference type="SUPFAM" id="SSF74653">
    <property type="entry name" value="TolA/TonB C-terminal domain"/>
    <property type="match status" value="1"/>
</dbReference>
<feature type="domain" description="TonB C-terminal" evidence="6">
    <location>
        <begin position="217"/>
        <end position="310"/>
    </location>
</feature>
<proteinExistence type="predicted"/>
<accession>A0A845B2L7</accession>
<evidence type="ECO:0000313" key="8">
    <source>
        <dbReference type="Proteomes" id="UP000431922"/>
    </source>
</evidence>
<evidence type="ECO:0000256" key="1">
    <source>
        <dbReference type="ARBA" id="ARBA00004167"/>
    </source>
</evidence>